<dbReference type="NCBIfam" id="TIGR03063">
    <property type="entry name" value="srtB_target"/>
    <property type="match status" value="1"/>
</dbReference>
<dbReference type="SUPFAM" id="SSF49299">
    <property type="entry name" value="PKD domain"/>
    <property type="match status" value="2"/>
</dbReference>
<accession>A0A6N3D9I2</accession>
<dbReference type="InterPro" id="IPR026906">
    <property type="entry name" value="LRR_5"/>
</dbReference>
<feature type="compositionally biased region" description="Basic and acidic residues" evidence="2">
    <location>
        <begin position="909"/>
        <end position="918"/>
    </location>
</feature>
<feature type="signal peptide" evidence="4">
    <location>
        <begin position="1"/>
        <end position="20"/>
    </location>
</feature>
<dbReference type="PANTHER" id="PTHR24273">
    <property type="entry name" value="FI04643P-RELATED"/>
    <property type="match status" value="1"/>
</dbReference>
<keyword evidence="3" id="KW-1133">Transmembrane helix</keyword>
<dbReference type="InterPro" id="IPR013783">
    <property type="entry name" value="Ig-like_fold"/>
</dbReference>
<organism evidence="6">
    <name type="scientific">Mediterraneibacter gnavus</name>
    <name type="common">Ruminococcus gnavus</name>
    <dbReference type="NCBI Taxonomy" id="33038"/>
    <lineage>
        <taxon>Bacteria</taxon>
        <taxon>Bacillati</taxon>
        <taxon>Bacillota</taxon>
        <taxon>Clostridia</taxon>
        <taxon>Lachnospirales</taxon>
        <taxon>Lachnospiraceae</taxon>
        <taxon>Mediterraneibacter</taxon>
    </lineage>
</organism>
<dbReference type="InterPro" id="IPR035986">
    <property type="entry name" value="PKD_dom_sf"/>
</dbReference>
<dbReference type="Gene3D" id="2.60.120.260">
    <property type="entry name" value="Galactose-binding domain-like"/>
    <property type="match status" value="1"/>
</dbReference>
<keyword evidence="3" id="KW-0472">Membrane</keyword>
<name>A0A6N3D9I2_MEDGN</name>
<evidence type="ECO:0000256" key="1">
    <source>
        <dbReference type="ARBA" id="ARBA00023295"/>
    </source>
</evidence>
<dbReference type="RefSeq" id="WP_243270672.1">
    <property type="nucleotide sequence ID" value="NZ_CACRUU010000075.1"/>
</dbReference>
<feature type="region of interest" description="Disordered" evidence="2">
    <location>
        <begin position="909"/>
        <end position="955"/>
    </location>
</feature>
<evidence type="ECO:0000256" key="4">
    <source>
        <dbReference type="SAM" id="SignalP"/>
    </source>
</evidence>
<protein>
    <submittedName>
        <fullName evidence="6">Pesticidal crystal protein cry22Aa</fullName>
    </submittedName>
</protein>
<dbReference type="Gene3D" id="3.80.10.10">
    <property type="entry name" value="Ribonuclease Inhibitor"/>
    <property type="match status" value="1"/>
</dbReference>
<dbReference type="InterPro" id="IPR032179">
    <property type="entry name" value="Cry22Aa_Ig-like"/>
</dbReference>
<evidence type="ECO:0000256" key="2">
    <source>
        <dbReference type="SAM" id="MobiDB-lite"/>
    </source>
</evidence>
<dbReference type="PANTHER" id="PTHR24273:SF32">
    <property type="entry name" value="HYALIN"/>
    <property type="match status" value="1"/>
</dbReference>
<dbReference type="EMBL" id="CACRUU010000075">
    <property type="protein sequence ID" value="VYU25035.1"/>
    <property type="molecule type" value="Genomic_DNA"/>
</dbReference>
<dbReference type="SUPFAM" id="SSF49785">
    <property type="entry name" value="Galactose-binding domain-like"/>
    <property type="match status" value="1"/>
</dbReference>
<evidence type="ECO:0000256" key="3">
    <source>
        <dbReference type="SAM" id="Phobius"/>
    </source>
</evidence>
<dbReference type="Gene3D" id="2.60.40.10">
    <property type="entry name" value="Immunoglobulins"/>
    <property type="match status" value="4"/>
</dbReference>
<dbReference type="PROSITE" id="PS50022">
    <property type="entry name" value="FA58C_3"/>
    <property type="match status" value="1"/>
</dbReference>
<feature type="transmembrane region" description="Helical" evidence="3">
    <location>
        <begin position="948"/>
        <end position="967"/>
    </location>
</feature>
<feature type="domain" description="F5/8 type C" evidence="5">
    <location>
        <begin position="39"/>
        <end position="205"/>
    </location>
</feature>
<dbReference type="Pfam" id="PF13306">
    <property type="entry name" value="LRR_5"/>
    <property type="match status" value="1"/>
</dbReference>
<dbReference type="InterPro" id="IPR017502">
    <property type="entry name" value="Sortase_SrtB_target"/>
</dbReference>
<keyword evidence="4" id="KW-0732">Signal</keyword>
<dbReference type="Gene3D" id="2.60.40.4270">
    <property type="entry name" value="Listeria-Bacteroides repeat domain"/>
    <property type="match status" value="1"/>
</dbReference>
<keyword evidence="3" id="KW-0812">Transmembrane</keyword>
<dbReference type="InterPro" id="IPR032675">
    <property type="entry name" value="LRR_dom_sf"/>
</dbReference>
<feature type="chain" id="PRO_5039542390" evidence="4">
    <location>
        <begin position="21"/>
        <end position="973"/>
    </location>
</feature>
<dbReference type="InterPro" id="IPR008979">
    <property type="entry name" value="Galactose-bd-like_sf"/>
</dbReference>
<sequence>MKTKKIVAVSSALMIGTTTALTGFPAVVLAQENMQEAVTSEQEEKYTKVSVKNPVADSEELTGEGQNNGRAQHAFDGNESTVWHTLWSQDGQKKMPHWISYSLDQVTKIGRIDYLGKPAQNGVGNGVFKNIDVYYTTDPGADPASDTGWKKAGSFENITYSPSTGTGTNRAATFEFDPVEALKVKIVVRESYSSGSGQEPENQYANALEITTYAVNDVPEDKLEIGVTIDDQSYTGKSIQEIVDKNSITPKNVESLSITNGNLEYKDLVWLGGVTDHNVKFRNLKRLTVDLEHTKMYTETGEETKALPAYAFSGLNNLEEVRLSGVKELGSFCFLNAGNRSSQGLEVFEISSVTKIANHAFNGAKFTVRMKTLSLPNAQIIGNSAFDSGGANFTSVDLSGIVELGENAFKECSFEELVFPESLRSIGRNATPIKERASVTFLSETAPEMPTITGHTPFGDTDELKEKNAAVTVPGAGISSYYGEKVTNTSVFVKEDINPIFRNWNINATGHCLVKYMVDSKESFAFVPEGEKIGEARLPEVTIPEGKVFKGWSEKEDGSGELFTKDSKVEKNITLYPVFEEKKNTPPVINVEDKELTVGDTFDPLEGVTATDEEDGDISGSIEVLNNEVDTTKVGIYKVTYKVTDSQGASTTKTIYVTVNPKQEVLNEVPVIDASDRVLTEGDAFDVLEGVTATDKEDGDISGSIEVLNNEVDTTKVGIYKVTYKVTDSQGASTTKTIYVTVNPKQEVLNEVPVIDASDRVLTEGDAFDVLEGVTATDKEDGDISGSIEVLNNEADTTKVGIYKVTYKVTDSQGASTTKTIYVTVNPKQEVLNEVPVINASDRVLTEGDRFAVLEGVTATDKEDGNLTDKIQVLKNTVNKEEAGTYEVTYKVTDSQGASTIKTITVTVREKSADKPAEPQKPNKPADTKPGKPSQQSESPKTADMSNIGLFGSMFAGSSGLLTMLLGRRRKKK</sequence>
<reference evidence="6" key="1">
    <citation type="submission" date="2019-11" db="EMBL/GenBank/DDBJ databases">
        <authorList>
            <person name="Feng L."/>
        </authorList>
    </citation>
    <scope>NUCLEOTIDE SEQUENCE</scope>
    <source>
        <strain evidence="6">RgnavusLFYP36</strain>
    </source>
</reference>
<keyword evidence="1" id="KW-0378">Hydrolase</keyword>
<dbReference type="AlphaFoldDB" id="A0A6N3D9I2"/>
<evidence type="ECO:0000259" key="5">
    <source>
        <dbReference type="PROSITE" id="PS50022"/>
    </source>
</evidence>
<gene>
    <name evidence="6" type="ORF">RGLFYP36_00965</name>
</gene>
<dbReference type="InterPro" id="IPR042229">
    <property type="entry name" value="Listeria/Bacterioides_rpt_sf"/>
</dbReference>
<dbReference type="InterPro" id="IPR000421">
    <property type="entry name" value="FA58C"/>
</dbReference>
<dbReference type="Pfam" id="PF16403">
    <property type="entry name" value="Bact_surface_Ig-like"/>
    <property type="match status" value="4"/>
</dbReference>
<keyword evidence="1" id="KW-0326">Glycosidase</keyword>
<evidence type="ECO:0000313" key="6">
    <source>
        <dbReference type="EMBL" id="VYU25035.1"/>
    </source>
</evidence>
<dbReference type="Pfam" id="PF00754">
    <property type="entry name" value="F5_F8_type_C"/>
    <property type="match status" value="1"/>
</dbReference>
<proteinExistence type="predicted"/>
<dbReference type="GO" id="GO:0016798">
    <property type="term" value="F:hydrolase activity, acting on glycosyl bonds"/>
    <property type="evidence" value="ECO:0007669"/>
    <property type="project" value="UniProtKB-KW"/>
</dbReference>